<organism evidence="1 2">
    <name type="scientific">Pseudomonas synxantha</name>
    <dbReference type="NCBI Taxonomy" id="47883"/>
    <lineage>
        <taxon>Bacteria</taxon>
        <taxon>Pseudomonadati</taxon>
        <taxon>Pseudomonadota</taxon>
        <taxon>Gammaproteobacteria</taxon>
        <taxon>Pseudomonadales</taxon>
        <taxon>Pseudomonadaceae</taxon>
        <taxon>Pseudomonas</taxon>
    </lineage>
</organism>
<dbReference type="EMBL" id="LR590482">
    <property type="protein sequence ID" value="VTR00679.1"/>
    <property type="molecule type" value="Genomic_DNA"/>
</dbReference>
<evidence type="ECO:0000313" key="2">
    <source>
        <dbReference type="Proteomes" id="UP000306562"/>
    </source>
</evidence>
<sequence>MFMFLTCKYRHVIQMNIFCLIYFINHYQSVSYELA</sequence>
<dbReference type="Proteomes" id="UP000306562">
    <property type="component" value="Chromosome"/>
</dbReference>
<reference evidence="1 2" key="1">
    <citation type="submission" date="2019-05" db="EMBL/GenBank/DDBJ databases">
        <authorList>
            <consortium name="Pathogen Informatics"/>
        </authorList>
    </citation>
    <scope>NUCLEOTIDE SEQUENCE [LARGE SCALE GENOMIC DNA]</scope>
    <source>
        <strain evidence="1 2">NCTC10696</strain>
    </source>
</reference>
<accession>A0AAX3I811</accession>
<dbReference type="AlphaFoldDB" id="A0AAX3I811"/>
<protein>
    <submittedName>
        <fullName evidence="1">Uncharacterized protein</fullName>
    </submittedName>
</protein>
<evidence type="ECO:0000313" key="1">
    <source>
        <dbReference type="EMBL" id="VTR00679.1"/>
    </source>
</evidence>
<name>A0AAX3I811_9PSED</name>
<proteinExistence type="predicted"/>
<gene>
    <name evidence="1" type="ORF">NCTC10696_03233</name>
</gene>